<keyword evidence="3" id="KW-1185">Reference proteome</keyword>
<evidence type="ECO:0000256" key="1">
    <source>
        <dbReference type="SAM" id="SignalP"/>
    </source>
</evidence>
<dbReference type="RefSeq" id="WP_243516260.1">
    <property type="nucleotide sequence ID" value="NZ_CP094534.1"/>
</dbReference>
<dbReference type="InterPro" id="IPR036709">
    <property type="entry name" value="Autotransporte_beta_dom_sf"/>
</dbReference>
<gene>
    <name evidence="2" type="ORF">MTP16_04390</name>
</gene>
<dbReference type="SUPFAM" id="SSF103515">
    <property type="entry name" value="Autotransporter"/>
    <property type="match status" value="1"/>
</dbReference>
<name>A0ABY4B6V0_9BACT</name>
<dbReference type="EMBL" id="CP094534">
    <property type="protein sequence ID" value="UOE34895.1"/>
    <property type="molecule type" value="Genomic_DNA"/>
</dbReference>
<sequence length="191" mass="20242">MQKIVASALAATALLLGSTAASAQNHALKANLLSPLFKTGSFFYEHKLNDASSLQLGGLVTYWGLGDTKISGFAITPEYRRYLSNDKQALEGFYVAPFARYQNLGLSLQTSTDDGSAATAKATLHTIGGGVVVGHQWVFRRRITLDTFFGPSYNSNVAKLEASGGGASESFDLGSFQGFSLRTGVTLGVAF</sequence>
<reference evidence="2 3" key="1">
    <citation type="submission" date="2022-03" db="EMBL/GenBank/DDBJ databases">
        <title>Hymenobactersp. isolated from the air.</title>
        <authorList>
            <person name="Won M."/>
            <person name="Kwon S.-W."/>
        </authorList>
    </citation>
    <scope>NUCLEOTIDE SEQUENCE [LARGE SCALE GENOMIC DNA]</scope>
    <source>
        <strain evidence="2 3">KACC 22596</strain>
    </source>
</reference>
<dbReference type="Proteomes" id="UP000831390">
    <property type="component" value="Chromosome"/>
</dbReference>
<organism evidence="2 3">
    <name type="scientific">Hymenobacter monticola</name>
    <dbReference type="NCBI Taxonomy" id="1705399"/>
    <lineage>
        <taxon>Bacteria</taxon>
        <taxon>Pseudomonadati</taxon>
        <taxon>Bacteroidota</taxon>
        <taxon>Cytophagia</taxon>
        <taxon>Cytophagales</taxon>
        <taxon>Hymenobacteraceae</taxon>
        <taxon>Hymenobacter</taxon>
    </lineage>
</organism>
<feature type="signal peptide" evidence="1">
    <location>
        <begin position="1"/>
        <end position="23"/>
    </location>
</feature>
<accession>A0ABY4B6V0</accession>
<protein>
    <submittedName>
        <fullName evidence="2">DUF3575 domain-containing protein</fullName>
    </submittedName>
</protein>
<keyword evidence="1" id="KW-0732">Signal</keyword>
<proteinExistence type="predicted"/>
<feature type="chain" id="PRO_5046918531" evidence="1">
    <location>
        <begin position="24"/>
        <end position="191"/>
    </location>
</feature>
<dbReference type="InterPro" id="IPR021958">
    <property type="entry name" value="DUF3575"/>
</dbReference>
<evidence type="ECO:0000313" key="3">
    <source>
        <dbReference type="Proteomes" id="UP000831390"/>
    </source>
</evidence>
<evidence type="ECO:0000313" key="2">
    <source>
        <dbReference type="EMBL" id="UOE34895.1"/>
    </source>
</evidence>
<dbReference type="Pfam" id="PF12099">
    <property type="entry name" value="DUF3575"/>
    <property type="match status" value="1"/>
</dbReference>